<protein>
    <submittedName>
        <fullName evidence="2">Uncharacterized protein</fullName>
    </submittedName>
</protein>
<organism evidence="2 3">
    <name type="scientific">Micromonospora pattaloongensis</name>
    <dbReference type="NCBI Taxonomy" id="405436"/>
    <lineage>
        <taxon>Bacteria</taxon>
        <taxon>Bacillati</taxon>
        <taxon>Actinomycetota</taxon>
        <taxon>Actinomycetes</taxon>
        <taxon>Micromonosporales</taxon>
        <taxon>Micromonosporaceae</taxon>
        <taxon>Micromonospora</taxon>
    </lineage>
</organism>
<dbReference type="AlphaFoldDB" id="A0A1H3Q461"/>
<dbReference type="EMBL" id="FNPH01000005">
    <property type="protein sequence ID" value="SDZ07529.1"/>
    <property type="molecule type" value="Genomic_DNA"/>
</dbReference>
<accession>A0A1H3Q461</accession>
<dbReference type="STRING" id="405436.SAMN05444365_105188"/>
<gene>
    <name evidence="2" type="ORF">SAMN05444365_105188</name>
</gene>
<name>A0A1H3Q461_9ACTN</name>
<feature type="region of interest" description="Disordered" evidence="1">
    <location>
        <begin position="1"/>
        <end position="73"/>
    </location>
</feature>
<evidence type="ECO:0000313" key="2">
    <source>
        <dbReference type="EMBL" id="SDZ07529.1"/>
    </source>
</evidence>
<sequence length="73" mass="8010">MAGDLWHRTFPRPAVPDRSISPARSPQLSRFVPSTTHRSAGITTEPHRRVPLPSRGSAAHADFLRTRSGNLVA</sequence>
<proteinExistence type="predicted"/>
<feature type="compositionally biased region" description="Polar residues" evidence="1">
    <location>
        <begin position="22"/>
        <end position="42"/>
    </location>
</feature>
<evidence type="ECO:0000313" key="3">
    <source>
        <dbReference type="Proteomes" id="UP000242415"/>
    </source>
</evidence>
<keyword evidence="3" id="KW-1185">Reference proteome</keyword>
<dbReference type="Proteomes" id="UP000242415">
    <property type="component" value="Unassembled WGS sequence"/>
</dbReference>
<evidence type="ECO:0000256" key="1">
    <source>
        <dbReference type="SAM" id="MobiDB-lite"/>
    </source>
</evidence>
<reference evidence="3" key="1">
    <citation type="submission" date="2016-10" db="EMBL/GenBank/DDBJ databases">
        <authorList>
            <person name="Varghese N."/>
            <person name="Submissions S."/>
        </authorList>
    </citation>
    <scope>NUCLEOTIDE SEQUENCE [LARGE SCALE GENOMIC DNA]</scope>
    <source>
        <strain evidence="3">DSM 45245</strain>
    </source>
</reference>